<dbReference type="InterPro" id="IPR010998">
    <property type="entry name" value="Integrase_recombinase_N"/>
</dbReference>
<dbReference type="GO" id="GO:0006313">
    <property type="term" value="P:DNA transposition"/>
    <property type="evidence" value="ECO:0007669"/>
    <property type="project" value="UniProtKB-UniRule"/>
</dbReference>
<dbReference type="PANTHER" id="PTHR30349:SF81">
    <property type="entry name" value="TYROSINE RECOMBINASE XERC"/>
    <property type="match status" value="1"/>
</dbReference>
<evidence type="ECO:0000259" key="11">
    <source>
        <dbReference type="PROSITE" id="PS51900"/>
    </source>
</evidence>
<evidence type="ECO:0000256" key="8">
    <source>
        <dbReference type="ARBA" id="ARBA00023306"/>
    </source>
</evidence>
<evidence type="ECO:0000256" key="1">
    <source>
        <dbReference type="ARBA" id="ARBA00004496"/>
    </source>
</evidence>
<feature type="active site" evidence="9">
    <location>
        <position position="176"/>
    </location>
</feature>
<feature type="active site" evidence="9">
    <location>
        <position position="269"/>
    </location>
</feature>
<comment type="subcellular location">
    <subcellularLocation>
        <location evidence="1 9">Cytoplasm</location>
    </subcellularLocation>
</comment>
<evidence type="ECO:0000256" key="3">
    <source>
        <dbReference type="ARBA" id="ARBA00022618"/>
    </source>
</evidence>
<dbReference type="SUPFAM" id="SSF47823">
    <property type="entry name" value="lambda integrase-like, N-terminal domain"/>
    <property type="match status" value="1"/>
</dbReference>
<feature type="active site" evidence="9">
    <location>
        <position position="152"/>
    </location>
</feature>
<dbReference type="InterPro" id="IPR013762">
    <property type="entry name" value="Integrase-like_cat_sf"/>
</dbReference>
<organism evidence="12 13">
    <name type="scientific">SAR86 cluster bacterium BACL1 MAG-120820-bin45</name>
    <dbReference type="NCBI Taxonomy" id="1655612"/>
    <lineage>
        <taxon>Bacteria</taxon>
        <taxon>Pseudomonadati</taxon>
        <taxon>Pseudomonadota</taxon>
        <taxon>Gammaproteobacteria</taxon>
        <taxon>SAR86 cluster</taxon>
    </lineage>
</organism>
<comment type="function">
    <text evidence="9">Site-specific tyrosine recombinase, which acts by catalyzing the cutting and rejoining of the recombining DNA molecules. The XerC-XerD complex is essential to convert dimers of the bacterial chromosome into monomers to permit their segregation at cell division. It also contributes to the segregational stability of plasmids.</text>
</comment>
<feature type="active site" evidence="9">
    <location>
        <position position="246"/>
    </location>
</feature>
<dbReference type="Gene3D" id="1.10.150.130">
    <property type="match status" value="1"/>
</dbReference>
<evidence type="ECO:0000256" key="2">
    <source>
        <dbReference type="ARBA" id="ARBA00022490"/>
    </source>
</evidence>
<comment type="subunit">
    <text evidence="9">Forms a cyclic heterotetrameric complex composed of two molecules of XerC and two molecules of XerD.</text>
</comment>
<evidence type="ECO:0000256" key="6">
    <source>
        <dbReference type="ARBA" id="ARBA00023125"/>
    </source>
</evidence>
<dbReference type="AlphaFoldDB" id="A0A0R2UFP0"/>
<feature type="domain" description="Core-binding (CB)" evidence="11">
    <location>
        <begin position="6"/>
        <end position="92"/>
    </location>
</feature>
<accession>A0A0R2UFP0</accession>
<dbReference type="EMBL" id="LICS01000003">
    <property type="protein sequence ID" value="KRO96282.1"/>
    <property type="molecule type" value="Genomic_DNA"/>
</dbReference>
<feature type="active site" description="O-(3'-phospho-DNA)-tyrosine intermediate" evidence="9">
    <location>
        <position position="278"/>
    </location>
</feature>
<proteinExistence type="inferred from homology"/>
<evidence type="ECO:0000256" key="9">
    <source>
        <dbReference type="HAMAP-Rule" id="MF_01808"/>
    </source>
</evidence>
<evidence type="ECO:0000313" key="12">
    <source>
        <dbReference type="EMBL" id="KRO96282.1"/>
    </source>
</evidence>
<dbReference type="InterPro" id="IPR023009">
    <property type="entry name" value="Tyrosine_recombinase_XerC/XerD"/>
</dbReference>
<dbReference type="InterPro" id="IPR004107">
    <property type="entry name" value="Integrase_SAM-like_N"/>
</dbReference>
<gene>
    <name evidence="9" type="primary">xerC</name>
    <name evidence="12" type="ORF">ABS10_02895</name>
</gene>
<dbReference type="CDD" id="cd00798">
    <property type="entry name" value="INT_XerDC_C"/>
    <property type="match status" value="1"/>
</dbReference>
<protein>
    <recommendedName>
        <fullName evidence="9">Tyrosine recombinase XerC</fullName>
    </recommendedName>
</protein>
<evidence type="ECO:0000256" key="4">
    <source>
        <dbReference type="ARBA" id="ARBA00022829"/>
    </source>
</evidence>
<dbReference type="Pfam" id="PF02899">
    <property type="entry name" value="Phage_int_SAM_1"/>
    <property type="match status" value="1"/>
</dbReference>
<dbReference type="InterPro" id="IPR002104">
    <property type="entry name" value="Integrase_catalytic"/>
</dbReference>
<dbReference type="InterPro" id="IPR044068">
    <property type="entry name" value="CB"/>
</dbReference>
<comment type="similarity">
    <text evidence="9">Belongs to the 'phage' integrase family. XerC subfamily.</text>
</comment>
<dbReference type="PROSITE" id="PS51898">
    <property type="entry name" value="TYR_RECOMBINASE"/>
    <property type="match status" value="1"/>
</dbReference>
<evidence type="ECO:0000313" key="13">
    <source>
        <dbReference type="Proteomes" id="UP000051027"/>
    </source>
</evidence>
<reference evidence="12 13" key="1">
    <citation type="submission" date="2015-10" db="EMBL/GenBank/DDBJ databases">
        <title>Metagenome-Assembled Genomes uncover a global brackish microbiome.</title>
        <authorList>
            <person name="Hugerth L.W."/>
            <person name="Larsson J."/>
            <person name="Alneberg J."/>
            <person name="Lindh M.V."/>
            <person name="Legrand C."/>
            <person name="Pinhassi J."/>
            <person name="Andersson A.F."/>
        </authorList>
    </citation>
    <scope>NUCLEOTIDE SEQUENCE [LARGE SCALE GENOMIC DNA]</scope>
    <source>
        <strain evidence="12">BACL1 MAG-120820-bin45</strain>
    </source>
</reference>
<keyword evidence="7 9" id="KW-0233">DNA recombination</keyword>
<sequence length="302" mass="34226">MSEKKYFLIQNISNYLDFLGNIKGLANNTTKSYQRDLVKFSNFAQSQNASNFQMLSEEICLGWIANLFEQNINARSIQRHISSAKGFFNYAIKNGLVGSSPFELVSSPKSPNYLPSVLSPEDVEQLLNFKPKNIQEIRDMAIVELIYSSGLRVSEAVNVNLTDFEESKDFLRILGKGSKTRLVPVGRFAQSAINQWIEKRKTLATIDEALFVNLRGKRISTRSVQERIKSLALMQGLPPVNPHMLRHSFATHLLESSGDLRSIQELLGHSSLSTTQIYTRLDYQHLIKIYEKSHPRATKTNA</sequence>
<keyword evidence="2 9" id="KW-0963">Cytoplasm</keyword>
<dbReference type="STRING" id="1655612.ABS10_02895"/>
<dbReference type="SUPFAM" id="SSF56349">
    <property type="entry name" value="DNA breaking-rejoining enzymes"/>
    <property type="match status" value="1"/>
</dbReference>
<dbReference type="GO" id="GO:0007059">
    <property type="term" value="P:chromosome segregation"/>
    <property type="evidence" value="ECO:0007669"/>
    <property type="project" value="UniProtKB-UniRule"/>
</dbReference>
<dbReference type="NCBIfam" id="NF001399">
    <property type="entry name" value="PRK00283.1"/>
    <property type="match status" value="1"/>
</dbReference>
<dbReference type="InterPro" id="IPR011010">
    <property type="entry name" value="DNA_brk_join_enz"/>
</dbReference>
<dbReference type="GO" id="GO:0009037">
    <property type="term" value="F:tyrosine-based site-specific recombinase activity"/>
    <property type="evidence" value="ECO:0007669"/>
    <property type="project" value="UniProtKB-UniRule"/>
</dbReference>
<dbReference type="Gene3D" id="1.10.443.10">
    <property type="entry name" value="Intergrase catalytic core"/>
    <property type="match status" value="1"/>
</dbReference>
<dbReference type="PANTHER" id="PTHR30349">
    <property type="entry name" value="PHAGE INTEGRASE-RELATED"/>
    <property type="match status" value="1"/>
</dbReference>
<dbReference type="HAMAP" id="MF_01808">
    <property type="entry name" value="Recomb_XerC_XerD"/>
    <property type="match status" value="1"/>
</dbReference>
<dbReference type="GO" id="GO:0005737">
    <property type="term" value="C:cytoplasm"/>
    <property type="evidence" value="ECO:0007669"/>
    <property type="project" value="UniProtKB-SubCell"/>
</dbReference>
<evidence type="ECO:0000256" key="7">
    <source>
        <dbReference type="ARBA" id="ARBA00023172"/>
    </source>
</evidence>
<evidence type="ECO:0000259" key="10">
    <source>
        <dbReference type="PROSITE" id="PS51898"/>
    </source>
</evidence>
<keyword evidence="5 9" id="KW-0229">DNA integration</keyword>
<keyword evidence="3 9" id="KW-0132">Cell division</keyword>
<comment type="caution">
    <text evidence="12">The sequence shown here is derived from an EMBL/GenBank/DDBJ whole genome shotgun (WGS) entry which is preliminary data.</text>
</comment>
<dbReference type="PROSITE" id="PS51900">
    <property type="entry name" value="CB"/>
    <property type="match status" value="1"/>
</dbReference>
<keyword evidence="8 9" id="KW-0131">Cell cycle</keyword>
<keyword evidence="6 9" id="KW-0238">DNA-binding</keyword>
<dbReference type="Proteomes" id="UP000051027">
    <property type="component" value="Unassembled WGS sequence"/>
</dbReference>
<dbReference type="GO" id="GO:0003677">
    <property type="term" value="F:DNA binding"/>
    <property type="evidence" value="ECO:0007669"/>
    <property type="project" value="UniProtKB-UniRule"/>
</dbReference>
<feature type="active site" evidence="9">
    <location>
        <position position="243"/>
    </location>
</feature>
<dbReference type="Pfam" id="PF00589">
    <property type="entry name" value="Phage_integrase"/>
    <property type="match status" value="1"/>
</dbReference>
<dbReference type="InterPro" id="IPR050090">
    <property type="entry name" value="Tyrosine_recombinase_XerCD"/>
</dbReference>
<feature type="domain" description="Tyr recombinase" evidence="10">
    <location>
        <begin position="113"/>
        <end position="291"/>
    </location>
</feature>
<dbReference type="GO" id="GO:0051301">
    <property type="term" value="P:cell division"/>
    <property type="evidence" value="ECO:0007669"/>
    <property type="project" value="UniProtKB-KW"/>
</dbReference>
<name>A0A0R2UFP0_9GAMM</name>
<keyword evidence="4 9" id="KW-0159">Chromosome partition</keyword>
<evidence type="ECO:0000256" key="5">
    <source>
        <dbReference type="ARBA" id="ARBA00022908"/>
    </source>
</evidence>